<dbReference type="PANTHER" id="PTHR35870:SF7">
    <property type="entry name" value="BAEYER-VILLIGER OXIDASE MDPL"/>
    <property type="match status" value="1"/>
</dbReference>
<dbReference type="RefSeq" id="XP_062634413.1">
    <property type="nucleotide sequence ID" value="XM_062778081.1"/>
</dbReference>
<dbReference type="Pfam" id="PF14027">
    <property type="entry name" value="Questin_oxidase"/>
    <property type="match status" value="1"/>
</dbReference>
<evidence type="ECO:0008006" key="4">
    <source>
        <dbReference type="Google" id="ProtNLM"/>
    </source>
</evidence>
<protein>
    <recommendedName>
        <fullName evidence="4">Oxidoreductase AflY</fullName>
    </recommendedName>
</protein>
<dbReference type="GO" id="GO:0016491">
    <property type="term" value="F:oxidoreductase activity"/>
    <property type="evidence" value="ECO:0007669"/>
    <property type="project" value="UniProtKB-KW"/>
</dbReference>
<dbReference type="InterPro" id="IPR025337">
    <property type="entry name" value="Questin_oxidase-like"/>
</dbReference>
<proteinExistence type="predicted"/>
<dbReference type="GeneID" id="87814694"/>
<dbReference type="PANTHER" id="PTHR35870">
    <property type="entry name" value="PROTEIN, PUTATIVE (AFU_ORTHOLOGUE AFUA_5G03330)-RELATED"/>
    <property type="match status" value="1"/>
</dbReference>
<accession>A0AAN6UXJ6</accession>
<sequence length="464" mass="51559">MSAAPIQLSSSHLGLVNAHNQNVPPGTLEECNRLLQQNHETFHMFFRDTAGHNHIVHSLLTVLALGGTPQDLRDRYDDGVPIQRPLPAINTALLSTLFTTDTNTDTDTVLLESLGSVAHYPTFLAFFQHQIASSNNNWKAVVQRYLFARTPLADALLARMFEGAYHPLIHLGLGIEFAQPALIAEALAQAAAHDDSHIGTLFRHAEAEAGIAYPSNRGKGKAMMELLREVRETEAIRTAPRWTDFGNKMRDGIVGRAGEAMASVAAQFQIRIQDDGDAELARRTAEMLNVCAFMAGAAQRAGRPPKIDFFYMHAVTSSLFVDVIAQQTDWISLADRARVVEWKARLDLAWYAVCGSAALDGEFIEGYSHPESDGLGWDELFAAVVQEHDDGHAAKFLRALKNGEDRCKRYAELEQWAGDFPMKGDMWLRLARMCHDTTKGRPTDLKWIPFTGFEQPWARPDLAK</sequence>
<evidence type="ECO:0000313" key="2">
    <source>
        <dbReference type="EMBL" id="KAK4141042.1"/>
    </source>
</evidence>
<evidence type="ECO:0000256" key="1">
    <source>
        <dbReference type="ARBA" id="ARBA00023002"/>
    </source>
</evidence>
<name>A0AAN6UXJ6_9PEZI</name>
<keyword evidence="1" id="KW-0560">Oxidoreductase</keyword>
<dbReference type="EMBL" id="MU853618">
    <property type="protein sequence ID" value="KAK4141042.1"/>
    <property type="molecule type" value="Genomic_DNA"/>
</dbReference>
<evidence type="ECO:0000313" key="3">
    <source>
        <dbReference type="Proteomes" id="UP001302676"/>
    </source>
</evidence>
<reference evidence="2" key="2">
    <citation type="submission" date="2023-05" db="EMBL/GenBank/DDBJ databases">
        <authorList>
            <consortium name="Lawrence Berkeley National Laboratory"/>
            <person name="Steindorff A."/>
            <person name="Hensen N."/>
            <person name="Bonometti L."/>
            <person name="Westerberg I."/>
            <person name="Brannstrom I.O."/>
            <person name="Guillou S."/>
            <person name="Cros-Aarteil S."/>
            <person name="Calhoun S."/>
            <person name="Haridas S."/>
            <person name="Kuo A."/>
            <person name="Mondo S."/>
            <person name="Pangilinan J."/>
            <person name="Riley R."/>
            <person name="Labutti K."/>
            <person name="Andreopoulos B."/>
            <person name="Lipzen A."/>
            <person name="Chen C."/>
            <person name="Yanf M."/>
            <person name="Daum C."/>
            <person name="Ng V."/>
            <person name="Clum A."/>
            <person name="Ohm R."/>
            <person name="Martin F."/>
            <person name="Silar P."/>
            <person name="Natvig D."/>
            <person name="Lalanne C."/>
            <person name="Gautier V."/>
            <person name="Ament-Velasquez S.L."/>
            <person name="Kruys A."/>
            <person name="Hutchinson M.I."/>
            <person name="Powell A.J."/>
            <person name="Barry K."/>
            <person name="Miller A.N."/>
            <person name="Grigoriev I.V."/>
            <person name="Debuchy R."/>
            <person name="Gladieux P."/>
            <person name="Thoren M.H."/>
            <person name="Johannesson H."/>
        </authorList>
    </citation>
    <scope>NUCLEOTIDE SEQUENCE</scope>
    <source>
        <strain evidence="2">CBS 141.50</strain>
    </source>
</reference>
<dbReference type="Proteomes" id="UP001302676">
    <property type="component" value="Unassembled WGS sequence"/>
</dbReference>
<dbReference type="AlphaFoldDB" id="A0AAN6UXJ6"/>
<gene>
    <name evidence="2" type="ORF">C8A04DRAFT_14408</name>
</gene>
<keyword evidence="3" id="KW-1185">Reference proteome</keyword>
<organism evidence="2 3">
    <name type="scientific">Dichotomopilus funicola</name>
    <dbReference type="NCBI Taxonomy" id="1934379"/>
    <lineage>
        <taxon>Eukaryota</taxon>
        <taxon>Fungi</taxon>
        <taxon>Dikarya</taxon>
        <taxon>Ascomycota</taxon>
        <taxon>Pezizomycotina</taxon>
        <taxon>Sordariomycetes</taxon>
        <taxon>Sordariomycetidae</taxon>
        <taxon>Sordariales</taxon>
        <taxon>Chaetomiaceae</taxon>
        <taxon>Dichotomopilus</taxon>
    </lineage>
</organism>
<reference evidence="2" key="1">
    <citation type="journal article" date="2023" name="Mol. Phylogenet. Evol.">
        <title>Genome-scale phylogeny and comparative genomics of the fungal order Sordariales.</title>
        <authorList>
            <person name="Hensen N."/>
            <person name="Bonometti L."/>
            <person name="Westerberg I."/>
            <person name="Brannstrom I.O."/>
            <person name="Guillou S."/>
            <person name="Cros-Aarteil S."/>
            <person name="Calhoun S."/>
            <person name="Haridas S."/>
            <person name="Kuo A."/>
            <person name="Mondo S."/>
            <person name="Pangilinan J."/>
            <person name="Riley R."/>
            <person name="LaButti K."/>
            <person name="Andreopoulos B."/>
            <person name="Lipzen A."/>
            <person name="Chen C."/>
            <person name="Yan M."/>
            <person name="Daum C."/>
            <person name="Ng V."/>
            <person name="Clum A."/>
            <person name="Steindorff A."/>
            <person name="Ohm R.A."/>
            <person name="Martin F."/>
            <person name="Silar P."/>
            <person name="Natvig D.O."/>
            <person name="Lalanne C."/>
            <person name="Gautier V."/>
            <person name="Ament-Velasquez S.L."/>
            <person name="Kruys A."/>
            <person name="Hutchinson M.I."/>
            <person name="Powell A.J."/>
            <person name="Barry K."/>
            <person name="Miller A.N."/>
            <person name="Grigoriev I.V."/>
            <person name="Debuchy R."/>
            <person name="Gladieux P."/>
            <person name="Hiltunen Thoren M."/>
            <person name="Johannesson H."/>
        </authorList>
    </citation>
    <scope>NUCLEOTIDE SEQUENCE</scope>
    <source>
        <strain evidence="2">CBS 141.50</strain>
    </source>
</reference>
<comment type="caution">
    <text evidence="2">The sequence shown here is derived from an EMBL/GenBank/DDBJ whole genome shotgun (WGS) entry which is preliminary data.</text>
</comment>